<gene>
    <name evidence="1" type="ORF">HNR30_007820</name>
</gene>
<dbReference type="Proteomes" id="UP000530928">
    <property type="component" value="Unassembled WGS sequence"/>
</dbReference>
<evidence type="ECO:0000313" key="2">
    <source>
        <dbReference type="Proteomes" id="UP000530928"/>
    </source>
</evidence>
<protein>
    <submittedName>
        <fullName evidence="1">Uncharacterized protein</fullName>
    </submittedName>
</protein>
<accession>A0A7W0CSL2</accession>
<organism evidence="1 2">
    <name type="scientific">Nonomuraea soli</name>
    <dbReference type="NCBI Taxonomy" id="1032476"/>
    <lineage>
        <taxon>Bacteria</taxon>
        <taxon>Bacillati</taxon>
        <taxon>Actinomycetota</taxon>
        <taxon>Actinomycetes</taxon>
        <taxon>Streptosporangiales</taxon>
        <taxon>Streptosporangiaceae</taxon>
        <taxon>Nonomuraea</taxon>
    </lineage>
</organism>
<evidence type="ECO:0000313" key="1">
    <source>
        <dbReference type="EMBL" id="MBA2896429.1"/>
    </source>
</evidence>
<dbReference type="RefSeq" id="WP_181615104.1">
    <property type="nucleotide sequence ID" value="NZ_BAABAM010000007.1"/>
</dbReference>
<keyword evidence="2" id="KW-1185">Reference proteome</keyword>
<dbReference type="EMBL" id="JACDUR010000008">
    <property type="protein sequence ID" value="MBA2896429.1"/>
    <property type="molecule type" value="Genomic_DNA"/>
</dbReference>
<name>A0A7W0CSL2_9ACTN</name>
<reference evidence="1 2" key="1">
    <citation type="submission" date="2020-07" db="EMBL/GenBank/DDBJ databases">
        <title>Genomic Encyclopedia of Type Strains, Phase IV (KMG-IV): sequencing the most valuable type-strain genomes for metagenomic binning, comparative biology and taxonomic classification.</title>
        <authorList>
            <person name="Goeker M."/>
        </authorList>
    </citation>
    <scope>NUCLEOTIDE SEQUENCE [LARGE SCALE GENOMIC DNA]</scope>
    <source>
        <strain evidence="1 2">DSM 45533</strain>
    </source>
</reference>
<sequence length="220" mass="25136">MITISIQNSPFSAGAEDAVARRPLHEGIAVEKIAQEFSLRNDNLIWAALDYIGVKALTKRCVLDEEMVAEFRAELTARIAGLPRPPLPPLSEEEMRGHGAPGPKITTWAWRVPRGVAAAWAERRKAEEVEFQRERSENALRLEGEILQKWERLVRRQPRSRRDRLAWLCEVTGMERFQVAFAKSVRDWIAHPPSRQLSLGVLEEARRVLIEMERKLSGRG</sequence>
<dbReference type="AlphaFoldDB" id="A0A7W0CSL2"/>
<proteinExistence type="predicted"/>
<comment type="caution">
    <text evidence="1">The sequence shown here is derived from an EMBL/GenBank/DDBJ whole genome shotgun (WGS) entry which is preliminary data.</text>
</comment>